<sequence length="346" mass="40517">MNNNVKHLQIYLFFLCVVIIFSCQQDQKPDVGHINLDIKIQRFDQDLYKGKSKDLAVVDQLLQKKYGQFYNDFITRMVGNPDLKRIQVLEELYKGSAYEDLNHEVDSVYPNLDILERDLTQTFKYIKYYYPKIKVPHFISFLSGFSYQIPIGENYMGIGLDMFLGKDSKFYPALVESIPRYQSRRFDPIYIVPRVTEEFARQELFMPRDEDRTLLSQMIYNGKILYFMDQVLPEAVSDTVKIGYTGRQLAWCQNFEGNIWGVLLENELLYKTDIHKIKMYLTDGPFTAGLGDRADSAPKLGIWIGWQIVRKYMAENPTISLQQLMTDTDAQKILTKSKYKPKIKDN</sequence>
<keyword evidence="2" id="KW-1185">Reference proteome</keyword>
<protein>
    <submittedName>
        <fullName evidence="1">Gliding motility-associated lipoprotein GldB</fullName>
    </submittedName>
</protein>
<dbReference type="Proteomes" id="UP000199666">
    <property type="component" value="Unassembled WGS sequence"/>
</dbReference>
<dbReference type="NCBIfam" id="TIGR03514">
    <property type="entry name" value="GldB_lipo"/>
    <property type="match status" value="1"/>
</dbReference>
<gene>
    <name evidence="1" type="ORF">SAMN04489864_101430</name>
</gene>
<evidence type="ECO:0000313" key="1">
    <source>
        <dbReference type="EMBL" id="SFG64605.1"/>
    </source>
</evidence>
<dbReference type="STRING" id="414048.SAMN04489864_101430"/>
<dbReference type="AlphaFoldDB" id="A0A1I2TI96"/>
<dbReference type="EMBL" id="FOPP01000001">
    <property type="protein sequence ID" value="SFG64605.1"/>
    <property type="molecule type" value="Genomic_DNA"/>
</dbReference>
<organism evidence="1 2">
    <name type="scientific">Pedobacter insulae</name>
    <dbReference type="NCBI Taxonomy" id="414048"/>
    <lineage>
        <taxon>Bacteria</taxon>
        <taxon>Pseudomonadati</taxon>
        <taxon>Bacteroidota</taxon>
        <taxon>Sphingobacteriia</taxon>
        <taxon>Sphingobacteriales</taxon>
        <taxon>Sphingobacteriaceae</taxon>
        <taxon>Pedobacter</taxon>
    </lineage>
</organism>
<dbReference type="InterPro" id="IPR019853">
    <property type="entry name" value="GldB-like"/>
</dbReference>
<dbReference type="PROSITE" id="PS51257">
    <property type="entry name" value="PROKAR_LIPOPROTEIN"/>
    <property type="match status" value="1"/>
</dbReference>
<dbReference type="RefSeq" id="WP_090991902.1">
    <property type="nucleotide sequence ID" value="NZ_FOPP01000001.1"/>
</dbReference>
<keyword evidence="1" id="KW-0449">Lipoprotein</keyword>
<dbReference type="Pfam" id="PF25594">
    <property type="entry name" value="GldB_lipo"/>
    <property type="match status" value="1"/>
</dbReference>
<accession>A0A1I2TI96</accession>
<reference evidence="1 2" key="1">
    <citation type="submission" date="2016-10" db="EMBL/GenBank/DDBJ databases">
        <authorList>
            <person name="de Groot N.N."/>
        </authorList>
    </citation>
    <scope>NUCLEOTIDE SEQUENCE [LARGE SCALE GENOMIC DNA]</scope>
    <source>
        <strain evidence="1 2">DSM 18684</strain>
    </source>
</reference>
<dbReference type="OrthoDB" id="976022at2"/>
<proteinExistence type="predicted"/>
<evidence type="ECO:0000313" key="2">
    <source>
        <dbReference type="Proteomes" id="UP000199666"/>
    </source>
</evidence>
<name>A0A1I2TI96_9SPHI</name>